<feature type="region of interest" description="Disordered" evidence="2">
    <location>
        <begin position="328"/>
        <end position="369"/>
    </location>
</feature>
<keyword evidence="4" id="KW-1185">Reference proteome</keyword>
<evidence type="ECO:0000256" key="1">
    <source>
        <dbReference type="ARBA" id="ARBA00022737"/>
    </source>
</evidence>
<dbReference type="EMBL" id="JALJOU010000034">
    <property type="protein sequence ID" value="KAK9834016.1"/>
    <property type="molecule type" value="Genomic_DNA"/>
</dbReference>
<dbReference type="GO" id="GO:0016020">
    <property type="term" value="C:membrane"/>
    <property type="evidence" value="ECO:0007669"/>
    <property type="project" value="UniProtKB-ARBA"/>
</dbReference>
<dbReference type="AlphaFoldDB" id="A0AAW1RJK5"/>
<dbReference type="SMART" id="SM00698">
    <property type="entry name" value="MORN"/>
    <property type="match status" value="3"/>
</dbReference>
<organism evidence="3 4">
    <name type="scientific">Elliptochloris bilobata</name>
    <dbReference type="NCBI Taxonomy" id="381761"/>
    <lineage>
        <taxon>Eukaryota</taxon>
        <taxon>Viridiplantae</taxon>
        <taxon>Chlorophyta</taxon>
        <taxon>core chlorophytes</taxon>
        <taxon>Trebouxiophyceae</taxon>
        <taxon>Trebouxiophyceae incertae sedis</taxon>
        <taxon>Elliptochloris clade</taxon>
        <taxon>Elliptochloris</taxon>
    </lineage>
</organism>
<keyword evidence="1" id="KW-0677">Repeat</keyword>
<feature type="compositionally biased region" description="Basic residues" evidence="2">
    <location>
        <begin position="346"/>
        <end position="356"/>
    </location>
</feature>
<reference evidence="3 4" key="1">
    <citation type="journal article" date="2024" name="Nat. Commun.">
        <title>Phylogenomics reveals the evolutionary origins of lichenization in chlorophyte algae.</title>
        <authorList>
            <person name="Puginier C."/>
            <person name="Libourel C."/>
            <person name="Otte J."/>
            <person name="Skaloud P."/>
            <person name="Haon M."/>
            <person name="Grisel S."/>
            <person name="Petersen M."/>
            <person name="Berrin J.G."/>
            <person name="Delaux P.M."/>
            <person name="Dal Grande F."/>
            <person name="Keller J."/>
        </authorList>
    </citation>
    <scope>NUCLEOTIDE SEQUENCE [LARGE SCALE GENOMIC DNA]</scope>
    <source>
        <strain evidence="3 4">SAG 245.80</strain>
    </source>
</reference>
<sequence length="437" mass="48150">MSEETDEYGRRGPTDVKQISRGKGVPRLPPKDASSYLAGSNHPYAPFTGNALKWASNVYDDTTTYEGLVREGIPHNKGVMWIGNFTGAGFQHPNRGDRYEGEFHSGFAHGLGMYTSHDGEVYRGEFQLGKRNGCGASINMKPYYDLVEAGVDAGEAWERAKPEIEANTLYATWRRDFVAGGIGGGRGRFCSLSEIKRMLKQVNTVVTRARMFAHKPDGDVNIFMLQDALGVPVTPFQDPLHYPHGTKYLAPGPMGQCHPIPDDPLLRAELAKHTRNHLRIWNMFNFTKKILPGSDMAKAIQRWRRIMKKRLERKKRIEEAERRRIRRLERLHGVKPSAQKEAGKAPKPKKRKKKVKPSGPDDDGGDFDDSDLVASTAALDLGPAEAPSEGLGSGLGSGLGALGASMSRAAGAAGAVLEAFAERAPRRRSLMRPMPCC</sequence>
<evidence type="ECO:0008006" key="5">
    <source>
        <dbReference type="Google" id="ProtNLM"/>
    </source>
</evidence>
<dbReference type="Proteomes" id="UP001445335">
    <property type="component" value="Unassembled WGS sequence"/>
</dbReference>
<feature type="compositionally biased region" description="Acidic residues" evidence="2">
    <location>
        <begin position="360"/>
        <end position="369"/>
    </location>
</feature>
<dbReference type="Pfam" id="PF02493">
    <property type="entry name" value="MORN"/>
    <property type="match status" value="3"/>
</dbReference>
<comment type="caution">
    <text evidence="3">The sequence shown here is derived from an EMBL/GenBank/DDBJ whole genome shotgun (WGS) entry which is preliminary data.</text>
</comment>
<dbReference type="SUPFAM" id="SSF82185">
    <property type="entry name" value="Histone H3 K4-specific methyltransferase SET7/9 N-terminal domain"/>
    <property type="match status" value="1"/>
</dbReference>
<dbReference type="PANTHER" id="PTHR43215">
    <property type="entry name" value="RADIAL SPOKE HEAD 1 HOMOLOG"/>
    <property type="match status" value="1"/>
</dbReference>
<dbReference type="PANTHER" id="PTHR43215:SF14">
    <property type="entry name" value="RADIAL SPOKE HEAD 1 HOMOLOG"/>
    <property type="match status" value="1"/>
</dbReference>
<accession>A0AAW1RJK5</accession>
<feature type="region of interest" description="Disordered" evidence="2">
    <location>
        <begin position="1"/>
        <end position="36"/>
    </location>
</feature>
<dbReference type="Gene3D" id="2.20.110.10">
    <property type="entry name" value="Histone H3 K4-specific methyltransferase SET7/9 N-terminal domain"/>
    <property type="match status" value="1"/>
</dbReference>
<name>A0AAW1RJK5_9CHLO</name>
<protein>
    <recommendedName>
        <fullName evidence="5">MORN repeat-containing protein 5</fullName>
    </recommendedName>
</protein>
<evidence type="ECO:0000313" key="4">
    <source>
        <dbReference type="Proteomes" id="UP001445335"/>
    </source>
</evidence>
<gene>
    <name evidence="3" type="ORF">WJX81_002998</name>
</gene>
<proteinExistence type="predicted"/>
<evidence type="ECO:0000256" key="2">
    <source>
        <dbReference type="SAM" id="MobiDB-lite"/>
    </source>
</evidence>
<evidence type="ECO:0000313" key="3">
    <source>
        <dbReference type="EMBL" id="KAK9834016.1"/>
    </source>
</evidence>
<dbReference type="InterPro" id="IPR003409">
    <property type="entry name" value="MORN"/>
</dbReference>